<feature type="transmembrane region" description="Helical" evidence="8">
    <location>
        <begin position="158"/>
        <end position="187"/>
    </location>
</feature>
<keyword evidence="2" id="KW-1003">Cell membrane</keyword>
<evidence type="ECO:0000256" key="2">
    <source>
        <dbReference type="ARBA" id="ARBA00022475"/>
    </source>
</evidence>
<keyword evidence="4" id="KW-0808">Transferase</keyword>
<keyword evidence="6 8" id="KW-1133">Transmembrane helix</keyword>
<evidence type="ECO:0000256" key="6">
    <source>
        <dbReference type="ARBA" id="ARBA00022989"/>
    </source>
</evidence>
<dbReference type="AlphaFoldDB" id="A0A1F5YNQ8"/>
<evidence type="ECO:0008006" key="11">
    <source>
        <dbReference type="Google" id="ProtNLM"/>
    </source>
</evidence>
<accession>A0A1F5YNQ8</accession>
<feature type="transmembrane region" description="Helical" evidence="8">
    <location>
        <begin position="78"/>
        <end position="96"/>
    </location>
</feature>
<sequence length="513" mass="59013">METMIISVLTLVTLVLRIFRIDLMIFNLDQIGIWFTNSRFYEQPFLITKGTYASIGIWNLPLFHYLLIPLTVISREPVAVTMVFVLLNTAATIYFYSALKRYYSGLTILVATVILAVSPWLVIYSRTIWQPSMLFPLVVPVVFLLHQVILGKNPKNTFWLFLLLSLIAQIHISGYVLILLVTGIFIMYKVRIRWGSLLLGLFIGFLWTLPYIYYQLHSSPVCPDCRNFLVYAGKPKNFDGKNITLGLQIVNGNGFDFFLGDNLTPFMASIRAKEVSSVIFWGGNFLVLSGFYQILRHLKRYRFLIIVSVAYPVFYFLTRTKFYMHYYVLSAPFIALIMGIGFTGLLKKIQPVRWKMLLSAVVSGIFIFQVIFIFGLYKYIEKTVKISTNYGIIYSVLEDFSRMYLSDYRSRKDYTTLRYITYMNLYFDSSRTHENIARYFIENDSYELAIGELEKLSAVYSGDDSYHATLGLLYAKTGSLASASGQFSMITDKTSTAAAKLQDLIRDSGNLRY</sequence>
<feature type="transmembrane region" description="Helical" evidence="8">
    <location>
        <begin position="275"/>
        <end position="294"/>
    </location>
</feature>
<evidence type="ECO:0000313" key="10">
    <source>
        <dbReference type="Proteomes" id="UP000178448"/>
    </source>
</evidence>
<proteinExistence type="predicted"/>
<keyword evidence="3" id="KW-0328">Glycosyltransferase</keyword>
<evidence type="ECO:0000256" key="7">
    <source>
        <dbReference type="ARBA" id="ARBA00023136"/>
    </source>
</evidence>
<feature type="transmembrane region" description="Helical" evidence="8">
    <location>
        <begin position="357"/>
        <end position="377"/>
    </location>
</feature>
<evidence type="ECO:0000256" key="8">
    <source>
        <dbReference type="SAM" id="Phobius"/>
    </source>
</evidence>
<protein>
    <recommendedName>
        <fullName evidence="11">Glycosyltransferase RgtA/B/C/D-like domain-containing protein</fullName>
    </recommendedName>
</protein>
<evidence type="ECO:0000256" key="4">
    <source>
        <dbReference type="ARBA" id="ARBA00022679"/>
    </source>
</evidence>
<keyword evidence="7 8" id="KW-0472">Membrane</keyword>
<dbReference type="Proteomes" id="UP000178448">
    <property type="component" value="Unassembled WGS sequence"/>
</dbReference>
<dbReference type="GO" id="GO:0005886">
    <property type="term" value="C:plasma membrane"/>
    <property type="evidence" value="ECO:0007669"/>
    <property type="project" value="UniProtKB-SubCell"/>
</dbReference>
<dbReference type="GO" id="GO:0016763">
    <property type="term" value="F:pentosyltransferase activity"/>
    <property type="evidence" value="ECO:0007669"/>
    <property type="project" value="TreeGrafter"/>
</dbReference>
<dbReference type="PANTHER" id="PTHR33908">
    <property type="entry name" value="MANNOSYLTRANSFERASE YKCB-RELATED"/>
    <property type="match status" value="1"/>
</dbReference>
<dbReference type="InterPro" id="IPR050297">
    <property type="entry name" value="LipidA_mod_glycosyltrf_83"/>
</dbReference>
<feature type="transmembrane region" description="Helical" evidence="8">
    <location>
        <begin position="194"/>
        <end position="214"/>
    </location>
</feature>
<feature type="transmembrane region" description="Helical" evidence="8">
    <location>
        <begin position="134"/>
        <end position="152"/>
    </location>
</feature>
<reference evidence="9 10" key="1">
    <citation type="journal article" date="2016" name="Nat. Commun.">
        <title>Thousands of microbial genomes shed light on interconnected biogeochemical processes in an aquifer system.</title>
        <authorList>
            <person name="Anantharaman K."/>
            <person name="Brown C.T."/>
            <person name="Hug L.A."/>
            <person name="Sharon I."/>
            <person name="Castelle C.J."/>
            <person name="Probst A.J."/>
            <person name="Thomas B.C."/>
            <person name="Singh A."/>
            <person name="Wilkins M.J."/>
            <person name="Karaoz U."/>
            <person name="Brodie E.L."/>
            <person name="Williams K.H."/>
            <person name="Hubbard S.S."/>
            <person name="Banfield J.F."/>
        </authorList>
    </citation>
    <scope>NUCLEOTIDE SEQUENCE [LARGE SCALE GENOMIC DNA]</scope>
</reference>
<feature type="transmembrane region" description="Helical" evidence="8">
    <location>
        <begin position="301"/>
        <end position="318"/>
    </location>
</feature>
<organism evidence="9 10">
    <name type="scientific">Candidatus Gottesmanbacteria bacterium RBG_16_52_11</name>
    <dbReference type="NCBI Taxonomy" id="1798374"/>
    <lineage>
        <taxon>Bacteria</taxon>
        <taxon>Candidatus Gottesmaniibacteriota</taxon>
    </lineage>
</organism>
<dbReference type="PANTHER" id="PTHR33908:SF11">
    <property type="entry name" value="MEMBRANE PROTEIN"/>
    <property type="match status" value="1"/>
</dbReference>
<feature type="transmembrane region" description="Helical" evidence="8">
    <location>
        <begin position="102"/>
        <end position="122"/>
    </location>
</feature>
<evidence type="ECO:0000256" key="1">
    <source>
        <dbReference type="ARBA" id="ARBA00004651"/>
    </source>
</evidence>
<dbReference type="EMBL" id="MFJD01000009">
    <property type="protein sequence ID" value="OGG01848.1"/>
    <property type="molecule type" value="Genomic_DNA"/>
</dbReference>
<dbReference type="GO" id="GO:0009103">
    <property type="term" value="P:lipopolysaccharide biosynthetic process"/>
    <property type="evidence" value="ECO:0007669"/>
    <property type="project" value="UniProtKB-ARBA"/>
</dbReference>
<evidence type="ECO:0000256" key="3">
    <source>
        <dbReference type="ARBA" id="ARBA00022676"/>
    </source>
</evidence>
<comment type="subcellular location">
    <subcellularLocation>
        <location evidence="1">Cell membrane</location>
        <topology evidence="1">Multi-pass membrane protein</topology>
    </subcellularLocation>
</comment>
<name>A0A1F5YNQ8_9BACT</name>
<evidence type="ECO:0000256" key="5">
    <source>
        <dbReference type="ARBA" id="ARBA00022692"/>
    </source>
</evidence>
<gene>
    <name evidence="9" type="ORF">A2Z33_01185</name>
</gene>
<feature type="transmembrane region" description="Helical" evidence="8">
    <location>
        <begin position="324"/>
        <end position="345"/>
    </location>
</feature>
<evidence type="ECO:0000313" key="9">
    <source>
        <dbReference type="EMBL" id="OGG01848.1"/>
    </source>
</evidence>
<feature type="transmembrane region" description="Helical" evidence="8">
    <location>
        <begin position="44"/>
        <end position="66"/>
    </location>
</feature>
<comment type="caution">
    <text evidence="9">The sequence shown here is derived from an EMBL/GenBank/DDBJ whole genome shotgun (WGS) entry which is preliminary data.</text>
</comment>
<keyword evidence="5 8" id="KW-0812">Transmembrane</keyword>